<protein>
    <submittedName>
        <fullName evidence="1">Uncharacterized protein</fullName>
    </submittedName>
</protein>
<accession>A0A518JLP7</accession>
<dbReference type="AlphaFoldDB" id="A0A518JLP7"/>
<gene>
    <name evidence="1" type="ORF">Poly24_01030</name>
</gene>
<sequence>MCDFTRPAKPGRVGKQAFSEFSGEGLPLV</sequence>
<dbReference type="EMBL" id="CP036348">
    <property type="protein sequence ID" value="QDV66417.1"/>
    <property type="molecule type" value="Genomic_DNA"/>
</dbReference>
<dbReference type="Proteomes" id="UP000315082">
    <property type="component" value="Chromosome"/>
</dbReference>
<keyword evidence="2" id="KW-1185">Reference proteome</keyword>
<organism evidence="1 2">
    <name type="scientific">Rosistilla carotiformis</name>
    <dbReference type="NCBI Taxonomy" id="2528017"/>
    <lineage>
        <taxon>Bacteria</taxon>
        <taxon>Pseudomonadati</taxon>
        <taxon>Planctomycetota</taxon>
        <taxon>Planctomycetia</taxon>
        <taxon>Pirellulales</taxon>
        <taxon>Pirellulaceae</taxon>
        <taxon>Rosistilla</taxon>
    </lineage>
</organism>
<proteinExistence type="predicted"/>
<dbReference type="KEGG" id="rcf:Poly24_01030"/>
<reference evidence="1 2" key="1">
    <citation type="submission" date="2019-02" db="EMBL/GenBank/DDBJ databases">
        <title>Deep-cultivation of Planctomycetes and their phenomic and genomic characterization uncovers novel biology.</title>
        <authorList>
            <person name="Wiegand S."/>
            <person name="Jogler M."/>
            <person name="Boedeker C."/>
            <person name="Pinto D."/>
            <person name="Vollmers J."/>
            <person name="Rivas-Marin E."/>
            <person name="Kohn T."/>
            <person name="Peeters S.H."/>
            <person name="Heuer A."/>
            <person name="Rast P."/>
            <person name="Oberbeckmann S."/>
            <person name="Bunk B."/>
            <person name="Jeske O."/>
            <person name="Meyerdierks A."/>
            <person name="Storesund J.E."/>
            <person name="Kallscheuer N."/>
            <person name="Luecker S."/>
            <person name="Lage O.M."/>
            <person name="Pohl T."/>
            <person name="Merkel B.J."/>
            <person name="Hornburger P."/>
            <person name="Mueller R.-W."/>
            <person name="Bruemmer F."/>
            <person name="Labrenz M."/>
            <person name="Spormann A.M."/>
            <person name="Op den Camp H."/>
            <person name="Overmann J."/>
            <person name="Amann R."/>
            <person name="Jetten M.S.M."/>
            <person name="Mascher T."/>
            <person name="Medema M.H."/>
            <person name="Devos D.P."/>
            <person name="Kaster A.-K."/>
            <person name="Ovreas L."/>
            <person name="Rohde M."/>
            <person name="Galperin M.Y."/>
            <person name="Jogler C."/>
        </authorList>
    </citation>
    <scope>NUCLEOTIDE SEQUENCE [LARGE SCALE GENOMIC DNA]</scope>
    <source>
        <strain evidence="1 2">Poly24</strain>
    </source>
</reference>
<evidence type="ECO:0000313" key="2">
    <source>
        <dbReference type="Proteomes" id="UP000315082"/>
    </source>
</evidence>
<name>A0A518JLP7_9BACT</name>
<evidence type="ECO:0000313" key="1">
    <source>
        <dbReference type="EMBL" id="QDV66417.1"/>
    </source>
</evidence>